<reference evidence="2 3" key="1">
    <citation type="submission" date="2019-03" db="EMBL/GenBank/DDBJ databases">
        <title>Genomic Encyclopedia of Type Strains, Phase IV (KMG-IV): sequencing the most valuable type-strain genomes for metagenomic binning, comparative biology and taxonomic classification.</title>
        <authorList>
            <person name="Goeker M."/>
        </authorList>
    </citation>
    <scope>NUCLEOTIDE SEQUENCE [LARGE SCALE GENOMIC DNA]</scope>
    <source>
        <strain evidence="2 3">DSM 203</strain>
    </source>
</reference>
<dbReference type="EMBL" id="SMDC01000004">
    <property type="protein sequence ID" value="TCW36381.1"/>
    <property type="molecule type" value="Genomic_DNA"/>
</dbReference>
<organism evidence="2 3">
    <name type="scientific">Marichromatium gracile</name>
    <name type="common">Chromatium gracile</name>
    <dbReference type="NCBI Taxonomy" id="1048"/>
    <lineage>
        <taxon>Bacteria</taxon>
        <taxon>Pseudomonadati</taxon>
        <taxon>Pseudomonadota</taxon>
        <taxon>Gammaproteobacteria</taxon>
        <taxon>Chromatiales</taxon>
        <taxon>Chromatiaceae</taxon>
        <taxon>Marichromatium</taxon>
    </lineage>
</organism>
<accession>A0A4R4ABI2</accession>
<dbReference type="InterPro" id="IPR018770">
    <property type="entry name" value="ChloroindolylP_hydrolase"/>
</dbReference>
<evidence type="ECO:0000256" key="1">
    <source>
        <dbReference type="SAM" id="Phobius"/>
    </source>
</evidence>
<feature type="transmembrane region" description="Helical" evidence="1">
    <location>
        <begin position="30"/>
        <end position="50"/>
    </location>
</feature>
<proteinExistence type="predicted"/>
<dbReference type="Proteomes" id="UP000295247">
    <property type="component" value="Unassembled WGS sequence"/>
</dbReference>
<feature type="transmembrane region" description="Helical" evidence="1">
    <location>
        <begin position="123"/>
        <end position="142"/>
    </location>
</feature>
<keyword evidence="1" id="KW-0472">Membrane</keyword>
<dbReference type="AlphaFoldDB" id="A0A4R4ABI2"/>
<protein>
    <submittedName>
        <fullName evidence="2">5-bromo-4-chloroindolyl phosphate hydrolysis protein</fullName>
    </submittedName>
</protein>
<feature type="transmembrane region" description="Helical" evidence="1">
    <location>
        <begin position="56"/>
        <end position="74"/>
    </location>
</feature>
<dbReference type="RefSeq" id="WP_132229401.1">
    <property type="nucleotide sequence ID" value="NZ_NRRH01000032.1"/>
</dbReference>
<keyword evidence="1" id="KW-1133">Transmembrane helix</keyword>
<evidence type="ECO:0000313" key="3">
    <source>
        <dbReference type="Proteomes" id="UP000295247"/>
    </source>
</evidence>
<sequence length="291" mass="32086">MVSSGAGRLGELLREGVVARETPRAPRLRGLLLFVLPLPLLFGALIALGAGRLESFLADASGFALFMAAAYLTRRGIREAHLRDRRRRFARLPRLRLQTLGGLLVALATGWCVLVSLGQGAGLALAFAAVALLGFHLSYGLLPEAPEQPFDLSDARARKVAAALAEAEQKLIEVETAAARIANPELKARLGRIALKGRRILEQIAERPTDLFRARKFLNVYLDGVRQVTDGYARTHRQADVLALEENFRGVLVTVEEVFDEQHQRLLDSDLMDLDVRIEVLKQQLEREGLS</sequence>
<evidence type="ECO:0000313" key="2">
    <source>
        <dbReference type="EMBL" id="TCW36381.1"/>
    </source>
</evidence>
<name>A0A4R4ABI2_MARGR</name>
<keyword evidence="1" id="KW-0812">Transmembrane</keyword>
<feature type="transmembrane region" description="Helical" evidence="1">
    <location>
        <begin position="95"/>
        <end position="117"/>
    </location>
</feature>
<comment type="caution">
    <text evidence="2">The sequence shown here is derived from an EMBL/GenBank/DDBJ whole genome shotgun (WGS) entry which is preliminary data.</text>
</comment>
<gene>
    <name evidence="2" type="ORF">EDC29_104169</name>
</gene>
<dbReference type="Pfam" id="PF10112">
    <property type="entry name" value="Halogen_Hydrol"/>
    <property type="match status" value="1"/>
</dbReference>